<evidence type="ECO:0000256" key="2">
    <source>
        <dbReference type="ARBA" id="ARBA00022525"/>
    </source>
</evidence>
<dbReference type="Gene3D" id="2.40.128.30">
    <property type="entry name" value="Avidin-like"/>
    <property type="match status" value="1"/>
</dbReference>
<dbReference type="SUPFAM" id="SSF50876">
    <property type="entry name" value="Avidin/streptavidin"/>
    <property type="match status" value="1"/>
</dbReference>
<organism evidence="4 5">
    <name type="scientific">Amycolatopsis rhizosphaerae</name>
    <dbReference type="NCBI Taxonomy" id="2053003"/>
    <lineage>
        <taxon>Bacteria</taxon>
        <taxon>Bacillati</taxon>
        <taxon>Actinomycetota</taxon>
        <taxon>Actinomycetes</taxon>
        <taxon>Pseudonocardiales</taxon>
        <taxon>Pseudonocardiaceae</taxon>
        <taxon>Amycolatopsis</taxon>
    </lineage>
</organism>
<dbReference type="AlphaFoldDB" id="A0A558A6C0"/>
<accession>A0A558A6C0</accession>
<dbReference type="Pfam" id="PF01382">
    <property type="entry name" value="Avidin"/>
    <property type="match status" value="1"/>
</dbReference>
<evidence type="ECO:0000313" key="4">
    <source>
        <dbReference type="EMBL" id="TVT19810.1"/>
    </source>
</evidence>
<evidence type="ECO:0008006" key="6">
    <source>
        <dbReference type="Google" id="ProtNLM"/>
    </source>
</evidence>
<comment type="caution">
    <text evidence="4">The sequence shown here is derived from an EMBL/GenBank/DDBJ whole genome shotgun (WGS) entry which is preliminary data.</text>
</comment>
<dbReference type="Proteomes" id="UP000320011">
    <property type="component" value="Unassembled WGS sequence"/>
</dbReference>
<dbReference type="PROSITE" id="PS51326">
    <property type="entry name" value="AVIDIN_2"/>
    <property type="match status" value="1"/>
</dbReference>
<gene>
    <name evidence="4" type="ORF">FNH05_34815</name>
</gene>
<evidence type="ECO:0000313" key="5">
    <source>
        <dbReference type="Proteomes" id="UP000320011"/>
    </source>
</evidence>
<evidence type="ECO:0000256" key="1">
    <source>
        <dbReference type="ARBA" id="ARBA00004613"/>
    </source>
</evidence>
<dbReference type="OrthoDB" id="8230768at2"/>
<protein>
    <recommendedName>
        <fullName evidence="6">Avidin family protein</fullName>
    </recommendedName>
</protein>
<sequence length="132" mass="14409">MSNRNPVTWLGHWRNQYGSELTITDDSGQRLRGTFRTALGDSAFAGTEAEITGIHVGDCVQFAFSRSGPGGDAIASFTGLLRDGRMETMWHVIADSAVKPPRPGQAPELIKLPWAHAAMTNADTFQRVRRPA</sequence>
<reference evidence="4 5" key="1">
    <citation type="submission" date="2019-07" db="EMBL/GenBank/DDBJ databases">
        <authorList>
            <person name="Duangmal K."/>
            <person name="Teo W.F.A."/>
        </authorList>
    </citation>
    <scope>NUCLEOTIDE SEQUENCE [LARGE SCALE GENOMIC DNA]</scope>
    <source>
        <strain evidence="4 5">TBRC 6029</strain>
    </source>
</reference>
<proteinExistence type="predicted"/>
<dbReference type="InterPro" id="IPR005468">
    <property type="entry name" value="Avidin/str"/>
</dbReference>
<reference evidence="4 5" key="2">
    <citation type="submission" date="2019-08" db="EMBL/GenBank/DDBJ databases">
        <title>Amycolatopsis acidicola sp. nov., isolated from peat swamp forest soil.</title>
        <authorList>
            <person name="Srisuk N."/>
        </authorList>
    </citation>
    <scope>NUCLEOTIDE SEQUENCE [LARGE SCALE GENOMIC DNA]</scope>
    <source>
        <strain evidence="4 5">TBRC 6029</strain>
    </source>
</reference>
<keyword evidence="5" id="KW-1185">Reference proteome</keyword>
<name>A0A558A6C0_9PSEU</name>
<dbReference type="GO" id="GO:0005576">
    <property type="term" value="C:extracellular region"/>
    <property type="evidence" value="ECO:0007669"/>
    <property type="project" value="UniProtKB-SubCell"/>
</dbReference>
<dbReference type="RefSeq" id="WP_144593099.1">
    <property type="nucleotide sequence ID" value="NZ_VJWX01000645.1"/>
</dbReference>
<keyword evidence="3" id="KW-0732">Signal</keyword>
<dbReference type="InterPro" id="IPR036896">
    <property type="entry name" value="Avidin-like_sf"/>
</dbReference>
<dbReference type="GO" id="GO:0009374">
    <property type="term" value="F:biotin binding"/>
    <property type="evidence" value="ECO:0007669"/>
    <property type="project" value="InterPro"/>
</dbReference>
<keyword evidence="2" id="KW-0964">Secreted</keyword>
<comment type="subcellular location">
    <subcellularLocation>
        <location evidence="1">Secreted</location>
    </subcellularLocation>
</comment>
<dbReference type="EMBL" id="VJWX01000645">
    <property type="protein sequence ID" value="TVT19810.1"/>
    <property type="molecule type" value="Genomic_DNA"/>
</dbReference>
<evidence type="ECO:0000256" key="3">
    <source>
        <dbReference type="ARBA" id="ARBA00022729"/>
    </source>
</evidence>